<name>S9UX80_9TRYP</name>
<dbReference type="Proteomes" id="UP000015354">
    <property type="component" value="Unassembled WGS sequence"/>
</dbReference>
<proteinExistence type="predicted"/>
<evidence type="ECO:0000313" key="1">
    <source>
        <dbReference type="EMBL" id="EPY33488.1"/>
    </source>
</evidence>
<sequence length="121" mass="12758">MRRSVFYMGRAFTQRHLNATRSPLMTGFVRPTAISFTQQGLASSPLFGGSLLNLSGGASGVLALSGAEYSSLVQMVSAMVAEGTPVTFLANLICLQNMSTCVFACEKVFGGFTALKCSSTQ</sequence>
<reference evidence="1 2" key="1">
    <citation type="journal article" date="2013" name="PLoS ONE">
        <title>Predicting the Proteins of Angomonas deanei, Strigomonas culicis and Their Respective Endosymbionts Reveals New Aspects of the Trypanosomatidae Family.</title>
        <authorList>
            <person name="Motta M.C."/>
            <person name="Martins A.C."/>
            <person name="de Souza S.S."/>
            <person name="Catta-Preta C.M."/>
            <person name="Silva R."/>
            <person name="Klein C.C."/>
            <person name="de Almeida L.G."/>
            <person name="de Lima Cunha O."/>
            <person name="Ciapina L.P."/>
            <person name="Brocchi M."/>
            <person name="Colabardini A.C."/>
            <person name="de Araujo Lima B."/>
            <person name="Machado C.R."/>
            <person name="de Almeida Soares C.M."/>
            <person name="Probst C.M."/>
            <person name="de Menezes C.B."/>
            <person name="Thompson C.E."/>
            <person name="Bartholomeu D.C."/>
            <person name="Gradia D.F."/>
            <person name="Pavoni D.P."/>
            <person name="Grisard E.C."/>
            <person name="Fantinatti-Garboggini F."/>
            <person name="Marchini F.K."/>
            <person name="Rodrigues-Luiz G.F."/>
            <person name="Wagner G."/>
            <person name="Goldman G.H."/>
            <person name="Fietto J.L."/>
            <person name="Elias M.C."/>
            <person name="Goldman M.H."/>
            <person name="Sagot M.F."/>
            <person name="Pereira M."/>
            <person name="Stoco P.H."/>
            <person name="de Mendonca-Neto R.P."/>
            <person name="Teixeira S.M."/>
            <person name="Maciel T.E."/>
            <person name="de Oliveira Mendes T.A."/>
            <person name="Urmenyi T.P."/>
            <person name="de Souza W."/>
            <person name="Schenkman S."/>
            <person name="de Vasconcelos A.T."/>
        </authorList>
    </citation>
    <scope>NUCLEOTIDE SEQUENCE [LARGE SCALE GENOMIC DNA]</scope>
</reference>
<dbReference type="AlphaFoldDB" id="S9UX80"/>
<gene>
    <name evidence="1" type="ORF">STCU_02193</name>
</gene>
<dbReference type="OrthoDB" id="277602at2759"/>
<accession>S9UX80</accession>
<organism evidence="1 2">
    <name type="scientific">Strigomonas culicis</name>
    <dbReference type="NCBI Taxonomy" id="28005"/>
    <lineage>
        <taxon>Eukaryota</taxon>
        <taxon>Discoba</taxon>
        <taxon>Euglenozoa</taxon>
        <taxon>Kinetoplastea</taxon>
        <taxon>Metakinetoplastina</taxon>
        <taxon>Trypanosomatida</taxon>
        <taxon>Trypanosomatidae</taxon>
        <taxon>Strigomonadinae</taxon>
        <taxon>Strigomonas</taxon>
    </lineage>
</organism>
<comment type="caution">
    <text evidence="1">The sequence shown here is derived from an EMBL/GenBank/DDBJ whole genome shotgun (WGS) entry which is preliminary data.</text>
</comment>
<evidence type="ECO:0000313" key="2">
    <source>
        <dbReference type="Proteomes" id="UP000015354"/>
    </source>
</evidence>
<dbReference type="EMBL" id="ATMH01002193">
    <property type="protein sequence ID" value="EPY33488.1"/>
    <property type="molecule type" value="Genomic_DNA"/>
</dbReference>
<keyword evidence="2" id="KW-1185">Reference proteome</keyword>
<protein>
    <submittedName>
        <fullName evidence="1">Uncharacterized protein</fullName>
    </submittedName>
</protein>